<protein>
    <recommendedName>
        <fullName evidence="2">UPF0178 protein B4U37_15220</fullName>
    </recommendedName>
</protein>
<organism evidence="4 6">
    <name type="scientific">Sutcliffiella horikoshii</name>
    <dbReference type="NCBI Taxonomy" id="79883"/>
    <lineage>
        <taxon>Bacteria</taxon>
        <taxon>Bacillati</taxon>
        <taxon>Bacillota</taxon>
        <taxon>Bacilli</taxon>
        <taxon>Bacillales</taxon>
        <taxon>Bacillaceae</taxon>
        <taxon>Sutcliffiella</taxon>
    </lineage>
</organism>
<dbReference type="HAMAP" id="MF_00489">
    <property type="entry name" value="UPF0178"/>
    <property type="match status" value="1"/>
</dbReference>
<accession>A0A1Y0CR84</accession>
<evidence type="ECO:0000313" key="4">
    <source>
        <dbReference type="EMBL" id="TYS74148.1"/>
    </source>
</evidence>
<evidence type="ECO:0000256" key="2">
    <source>
        <dbReference type="HAMAP-Rule" id="MF_00489"/>
    </source>
</evidence>
<evidence type="ECO:0000313" key="6">
    <source>
        <dbReference type="Proteomes" id="UP000324517"/>
    </source>
</evidence>
<dbReference type="Proteomes" id="UP000324517">
    <property type="component" value="Unassembled WGS sequence"/>
</dbReference>
<keyword evidence="5" id="KW-1185">Reference proteome</keyword>
<dbReference type="Proteomes" id="UP000195573">
    <property type="component" value="Chromosome"/>
</dbReference>
<dbReference type="InterPro" id="IPR003791">
    <property type="entry name" value="UPF0178"/>
</dbReference>
<proteinExistence type="inferred from homology"/>
<dbReference type="PANTHER" id="PTHR35146">
    <property type="entry name" value="UPF0178 PROTEIN YAII"/>
    <property type="match status" value="1"/>
</dbReference>
<dbReference type="PANTHER" id="PTHR35146:SF1">
    <property type="entry name" value="UPF0178 PROTEIN YAII"/>
    <property type="match status" value="1"/>
</dbReference>
<dbReference type="KEGG" id="bhk:B4U37_15220"/>
<name>A0A1Y0CR84_9BACI</name>
<evidence type="ECO:0000313" key="5">
    <source>
        <dbReference type="Proteomes" id="UP000195573"/>
    </source>
</evidence>
<dbReference type="EMBL" id="VTET01000001">
    <property type="protein sequence ID" value="TYS74148.1"/>
    <property type="molecule type" value="Genomic_DNA"/>
</dbReference>
<dbReference type="OrthoDB" id="9798918at2"/>
<evidence type="ECO:0000313" key="3">
    <source>
        <dbReference type="EMBL" id="ART77315.1"/>
    </source>
</evidence>
<reference evidence="3 5" key="1">
    <citation type="submission" date="2017-04" db="EMBL/GenBank/DDBJ databases">
        <title>Complete Genome Sequence of the Bacillus horikoshii 20a strain from Cuatro Cienegas, Coahuila, Mexico.</title>
        <authorList>
            <person name="Zarza E."/>
            <person name="Alcaraz L.D."/>
            <person name="Aguilar-Salinas B."/>
            <person name="Islas A."/>
            <person name="Olmedo-Alvarez G."/>
        </authorList>
    </citation>
    <scope>NUCLEOTIDE SEQUENCE [LARGE SCALE GENOMIC DNA]</scope>
    <source>
        <strain evidence="3 5">20a</strain>
    </source>
</reference>
<dbReference type="CDD" id="cd18720">
    <property type="entry name" value="PIN_YqxD-like"/>
    <property type="match status" value="1"/>
</dbReference>
<dbReference type="RefSeq" id="WP_010196275.1">
    <property type="nucleotide sequence ID" value="NZ_CP020880.1"/>
</dbReference>
<reference evidence="4 6" key="2">
    <citation type="submission" date="2019-08" db="EMBL/GenBank/DDBJ databases">
        <title>Bacillus genomes from the desert of Cuatro Cienegas, Coahuila.</title>
        <authorList>
            <person name="Olmedo-Alvarez G."/>
        </authorList>
    </citation>
    <scope>NUCLEOTIDE SEQUENCE [LARGE SCALE GENOMIC DNA]</scope>
    <source>
        <strain evidence="4 6">CH98b_3T</strain>
    </source>
</reference>
<dbReference type="AlphaFoldDB" id="A0A1Y0CR84"/>
<gene>
    <name evidence="3" type="ORF">B4U37_15220</name>
    <name evidence="4" type="ORF">FZC75_00080</name>
</gene>
<dbReference type="EMBL" id="CP020880">
    <property type="protein sequence ID" value="ART77315.1"/>
    <property type="molecule type" value="Genomic_DNA"/>
</dbReference>
<dbReference type="NCBIfam" id="NF001095">
    <property type="entry name" value="PRK00124.1"/>
    <property type="match status" value="1"/>
</dbReference>
<evidence type="ECO:0000256" key="1">
    <source>
        <dbReference type="ARBA" id="ARBA00008522"/>
    </source>
</evidence>
<sequence length="156" mass="17863">MQNNRKPIILVDADACPVKEEISRISHTYKVDVCYVASYSHVMTNKTEGNWVYVDDEKESADLYILNHAKKDDVVVTQDIGLASMLVSKNVYVLTPRGKQYEESEMELSLHMRFLSAKERRKGNYSKGPKAFSMKDRERFVQSLKKTLSKIAGIPE</sequence>
<dbReference type="GeneID" id="96739767"/>
<dbReference type="Pfam" id="PF02639">
    <property type="entry name" value="DUF188"/>
    <property type="match status" value="1"/>
</dbReference>
<comment type="similarity">
    <text evidence="1 2">Belongs to the UPF0178 family.</text>
</comment>